<dbReference type="EMBL" id="BARU01003028">
    <property type="protein sequence ID" value="GAH19940.1"/>
    <property type="molecule type" value="Genomic_DNA"/>
</dbReference>
<gene>
    <name evidence="3" type="ORF">S03H2_06786</name>
</gene>
<dbReference type="Gene3D" id="2.40.50.140">
    <property type="entry name" value="Nucleic acid-binding proteins"/>
    <property type="match status" value="3"/>
</dbReference>
<proteinExistence type="predicted"/>
<feature type="non-terminal residue" evidence="3">
    <location>
        <position position="1"/>
    </location>
</feature>
<reference evidence="3" key="1">
    <citation type="journal article" date="2014" name="Front. Microbiol.">
        <title>High frequency of phylogenetically diverse reductive dehalogenase-homologous genes in deep subseafloor sedimentary metagenomes.</title>
        <authorList>
            <person name="Kawai M."/>
            <person name="Futagami T."/>
            <person name="Toyoda A."/>
            <person name="Takaki Y."/>
            <person name="Nishi S."/>
            <person name="Hori S."/>
            <person name="Arai W."/>
            <person name="Tsubouchi T."/>
            <person name="Morono Y."/>
            <person name="Uchiyama I."/>
            <person name="Ito T."/>
            <person name="Fujiyama A."/>
            <person name="Inagaki F."/>
            <person name="Takami H."/>
        </authorList>
    </citation>
    <scope>NUCLEOTIDE SEQUENCE</scope>
    <source>
        <strain evidence="3">Expedition CK06-06</strain>
    </source>
</reference>
<dbReference type="CDD" id="cd04491">
    <property type="entry name" value="SoSSB_OBF"/>
    <property type="match status" value="1"/>
</dbReference>
<keyword evidence="1" id="KW-0238">DNA-binding</keyword>
<feature type="non-terminal residue" evidence="3">
    <location>
        <position position="325"/>
    </location>
</feature>
<protein>
    <recommendedName>
        <fullName evidence="2">OB domain-containing protein</fullName>
    </recommendedName>
</protein>
<dbReference type="GO" id="GO:0010212">
    <property type="term" value="P:response to ionizing radiation"/>
    <property type="evidence" value="ECO:0007669"/>
    <property type="project" value="TreeGrafter"/>
</dbReference>
<evidence type="ECO:0000256" key="1">
    <source>
        <dbReference type="ARBA" id="ARBA00023125"/>
    </source>
</evidence>
<dbReference type="InterPro" id="IPR012340">
    <property type="entry name" value="NA-bd_OB-fold"/>
</dbReference>
<dbReference type="Pfam" id="PF01336">
    <property type="entry name" value="tRNA_anti-codon"/>
    <property type="match status" value="1"/>
</dbReference>
<dbReference type="AlphaFoldDB" id="X1EHV1"/>
<comment type="caution">
    <text evidence="3">The sequence shown here is derived from an EMBL/GenBank/DDBJ whole genome shotgun (WGS) entry which is preliminary data.</text>
</comment>
<evidence type="ECO:0000313" key="3">
    <source>
        <dbReference type="EMBL" id="GAH19940.1"/>
    </source>
</evidence>
<feature type="domain" description="OB" evidence="2">
    <location>
        <begin position="104"/>
        <end position="171"/>
    </location>
</feature>
<dbReference type="InterPro" id="IPR051231">
    <property type="entry name" value="SOSS-B"/>
</dbReference>
<dbReference type="InterPro" id="IPR004365">
    <property type="entry name" value="NA-bd_OB_tRNA"/>
</dbReference>
<dbReference type="GO" id="GO:0000724">
    <property type="term" value="P:double-strand break repair via homologous recombination"/>
    <property type="evidence" value="ECO:0007669"/>
    <property type="project" value="TreeGrafter"/>
</dbReference>
<name>X1EHV1_9ZZZZ</name>
<dbReference type="GO" id="GO:0003677">
    <property type="term" value="F:DNA binding"/>
    <property type="evidence" value="ECO:0007669"/>
    <property type="project" value="UniProtKB-KW"/>
</dbReference>
<organism evidence="3">
    <name type="scientific">marine sediment metagenome</name>
    <dbReference type="NCBI Taxonomy" id="412755"/>
    <lineage>
        <taxon>unclassified sequences</taxon>
        <taxon>metagenomes</taxon>
        <taxon>ecological metagenomes</taxon>
    </lineage>
</organism>
<sequence>HDNTGDIRIVLWDNQVSILKDERFERNEIVKILNGTAKNGRSGGIEIHVGGFSKIDLAPEDIDYKKYPKIIEKFAKIQDINENSGSVSTEGKMMNQFPVKDFIRKDGQNGRVSSIILRDSTGKVRITFWNEDIEKIENLEVGDFISLTNLNPKKSNYAENRIDVHANSWTKITKKDKELNLDAKFIDKIGKLQQEKGYASFQGVITTVEDLRKITLKSGDDVSLLSFTVSDDTDSIRITAWREKADELSKSLKIGEGISLKNVELRFSSYWEKNEATISFDSSLDKIDLKISNLKIAITPTKEKTSTFSKDFTEINSIQSSGFFE</sequence>
<dbReference type="PANTHER" id="PTHR13356">
    <property type="entry name" value="OB FOLD NUCLEIC ACID BINDING PROTEIN-RELATED"/>
    <property type="match status" value="1"/>
</dbReference>
<accession>X1EHV1</accession>
<dbReference type="PANTHER" id="PTHR13356:SF10">
    <property type="entry name" value="REPLICATION FACTOR-A PROTEIN 1"/>
    <property type="match status" value="1"/>
</dbReference>
<dbReference type="SUPFAM" id="SSF50249">
    <property type="entry name" value="Nucleic acid-binding proteins"/>
    <property type="match status" value="3"/>
</dbReference>
<evidence type="ECO:0000259" key="2">
    <source>
        <dbReference type="Pfam" id="PF01336"/>
    </source>
</evidence>